<evidence type="ECO:0000256" key="10">
    <source>
        <dbReference type="ARBA" id="ARBA00023132"/>
    </source>
</evidence>
<dbReference type="GO" id="GO:0106166">
    <property type="term" value="F:spindle pole body-nuclear membrane anchor activity"/>
    <property type="evidence" value="ECO:0007669"/>
    <property type="project" value="TreeGrafter"/>
</dbReference>
<keyword evidence="6" id="KW-0509">mRNA transport</keyword>
<dbReference type="GO" id="GO:0031965">
    <property type="term" value="C:nuclear membrane"/>
    <property type="evidence" value="ECO:0007669"/>
    <property type="project" value="UniProtKB-SubCell"/>
</dbReference>
<keyword evidence="4" id="KW-0813">Transport</keyword>
<evidence type="ECO:0000256" key="11">
    <source>
        <dbReference type="ARBA" id="ARBA00023136"/>
    </source>
</evidence>
<dbReference type="GO" id="GO:0005816">
    <property type="term" value="C:spindle pole body"/>
    <property type="evidence" value="ECO:0007669"/>
    <property type="project" value="TreeGrafter"/>
</dbReference>
<dbReference type="InterPro" id="IPR019049">
    <property type="entry name" value="Nucleoporin_prot_Ndc1/Nup"/>
</dbReference>
<comment type="subcellular location">
    <subcellularLocation>
        <location evidence="1">Nucleus membrane</location>
        <topology evidence="1">Multi-pass membrane protein</topology>
    </subcellularLocation>
    <subcellularLocation>
        <location evidence="2">Nucleus</location>
        <location evidence="2">Nuclear pore complex</location>
    </subcellularLocation>
</comment>
<comment type="similarity">
    <text evidence="3">Belongs to the NDC1 family.</text>
</comment>
<protein>
    <submittedName>
        <fullName evidence="15">Nucleoporin protein Ndc1-Nup</fullName>
    </submittedName>
</protein>
<evidence type="ECO:0000313" key="15">
    <source>
        <dbReference type="EMBL" id="KAK1749988.1"/>
    </source>
</evidence>
<evidence type="ECO:0000256" key="9">
    <source>
        <dbReference type="ARBA" id="ARBA00023010"/>
    </source>
</evidence>
<keyword evidence="7" id="KW-0653">Protein transport</keyword>
<evidence type="ECO:0000256" key="3">
    <source>
        <dbReference type="ARBA" id="ARBA00005760"/>
    </source>
</evidence>
<keyword evidence="12" id="KW-0539">Nucleus</keyword>
<feature type="transmembrane region" description="Helical" evidence="14">
    <location>
        <begin position="21"/>
        <end position="44"/>
    </location>
</feature>
<keyword evidence="11 14" id="KW-0472">Membrane</keyword>
<keyword evidence="5 14" id="KW-0812">Transmembrane</keyword>
<dbReference type="EMBL" id="MU839850">
    <property type="protein sequence ID" value="KAK1749988.1"/>
    <property type="molecule type" value="Genomic_DNA"/>
</dbReference>
<organism evidence="15 16">
    <name type="scientific">Echria macrotheca</name>
    <dbReference type="NCBI Taxonomy" id="438768"/>
    <lineage>
        <taxon>Eukaryota</taxon>
        <taxon>Fungi</taxon>
        <taxon>Dikarya</taxon>
        <taxon>Ascomycota</taxon>
        <taxon>Pezizomycotina</taxon>
        <taxon>Sordariomycetes</taxon>
        <taxon>Sordariomycetidae</taxon>
        <taxon>Sordariales</taxon>
        <taxon>Schizotheciaceae</taxon>
        <taxon>Echria</taxon>
    </lineage>
</organism>
<evidence type="ECO:0000256" key="14">
    <source>
        <dbReference type="SAM" id="Phobius"/>
    </source>
</evidence>
<accession>A0AAJ0B410</accession>
<dbReference type="GO" id="GO:0070762">
    <property type="term" value="C:nuclear pore transmembrane ring"/>
    <property type="evidence" value="ECO:0007669"/>
    <property type="project" value="TreeGrafter"/>
</dbReference>
<feature type="transmembrane region" description="Helical" evidence="14">
    <location>
        <begin position="212"/>
        <end position="235"/>
    </location>
</feature>
<name>A0AAJ0B410_9PEZI</name>
<dbReference type="GO" id="GO:0015031">
    <property type="term" value="P:protein transport"/>
    <property type="evidence" value="ECO:0007669"/>
    <property type="project" value="UniProtKB-KW"/>
</dbReference>
<reference evidence="15" key="1">
    <citation type="submission" date="2023-06" db="EMBL/GenBank/DDBJ databases">
        <title>Genome-scale phylogeny and comparative genomics of the fungal order Sordariales.</title>
        <authorList>
            <consortium name="Lawrence Berkeley National Laboratory"/>
            <person name="Hensen N."/>
            <person name="Bonometti L."/>
            <person name="Westerberg I."/>
            <person name="Brannstrom I.O."/>
            <person name="Guillou S."/>
            <person name="Cros-Aarteil S."/>
            <person name="Calhoun S."/>
            <person name="Haridas S."/>
            <person name="Kuo A."/>
            <person name="Mondo S."/>
            <person name="Pangilinan J."/>
            <person name="Riley R."/>
            <person name="Labutti K."/>
            <person name="Andreopoulos B."/>
            <person name="Lipzen A."/>
            <person name="Chen C."/>
            <person name="Yanf M."/>
            <person name="Daum C."/>
            <person name="Ng V."/>
            <person name="Clum A."/>
            <person name="Steindorff A."/>
            <person name="Ohm R."/>
            <person name="Martin F."/>
            <person name="Silar P."/>
            <person name="Natvig D."/>
            <person name="Lalanne C."/>
            <person name="Gautier V."/>
            <person name="Ament-Velasquez S.L."/>
            <person name="Kruys A."/>
            <person name="Hutchinson M.I."/>
            <person name="Powell A.J."/>
            <person name="Barry K."/>
            <person name="Miller A.N."/>
            <person name="Grigoriev I.V."/>
            <person name="Debuchy R."/>
            <person name="Gladieux P."/>
            <person name="Thoren M.H."/>
            <person name="Johannesson H."/>
        </authorList>
    </citation>
    <scope>NUCLEOTIDE SEQUENCE</scope>
    <source>
        <strain evidence="15">PSN4</strain>
    </source>
</reference>
<feature type="transmembrane region" description="Helical" evidence="14">
    <location>
        <begin position="64"/>
        <end position="84"/>
    </location>
</feature>
<keyword evidence="8 14" id="KW-1133">Transmembrane helix</keyword>
<feature type="transmembrane region" description="Helical" evidence="14">
    <location>
        <begin position="154"/>
        <end position="174"/>
    </location>
</feature>
<dbReference type="GO" id="GO:0051028">
    <property type="term" value="P:mRNA transport"/>
    <property type="evidence" value="ECO:0007669"/>
    <property type="project" value="UniProtKB-KW"/>
</dbReference>
<feature type="region of interest" description="Disordered" evidence="13">
    <location>
        <begin position="390"/>
        <end position="418"/>
    </location>
</feature>
<keyword evidence="9" id="KW-0811">Translocation</keyword>
<dbReference type="PANTHER" id="PTHR13269">
    <property type="entry name" value="NUCLEOPORIN NDC1"/>
    <property type="match status" value="1"/>
</dbReference>
<evidence type="ECO:0000313" key="16">
    <source>
        <dbReference type="Proteomes" id="UP001239445"/>
    </source>
</evidence>
<gene>
    <name evidence="15" type="ORF">QBC47DRAFT_394993</name>
</gene>
<evidence type="ECO:0000256" key="7">
    <source>
        <dbReference type="ARBA" id="ARBA00022927"/>
    </source>
</evidence>
<dbReference type="AlphaFoldDB" id="A0AAJ0B410"/>
<evidence type="ECO:0000256" key="6">
    <source>
        <dbReference type="ARBA" id="ARBA00022816"/>
    </source>
</evidence>
<feature type="transmembrane region" description="Helical" evidence="14">
    <location>
        <begin position="276"/>
        <end position="298"/>
    </location>
</feature>
<keyword evidence="16" id="KW-1185">Reference proteome</keyword>
<dbReference type="PANTHER" id="PTHR13269:SF6">
    <property type="entry name" value="NUCLEOPORIN NDC1"/>
    <property type="match status" value="1"/>
</dbReference>
<sequence length="634" mass="71634">MAAAPVRRRLYKDVLQPALHRRFSTTLGLLTVVAYAIAVFHARWSGYHTAWAWTFWSWFPLGPAGGRTLLLLPVCFAIITLRIAQYHVGLRTSDSAFGTFLQHALKIQTAEALFTYGFCGFWFGQVYLWLLPDDAGFELVTYFMSDRARLNEKTLFFISHMVILGIYQGLLHLFRDTDRLALGVVVGKKDDAAENAKGAEGPWTKLMQNIPLMAVPAINQSLIGLLLSIVVYPAFVRGPLWRTMLFFLRPMYNLPRTNMLPSSLPYVSLRTLTRCFWAGMLLMAIIVTGNLAFSLFLAKEPLKNGKPLSSDSKDPNGCLLNGLKSKKDSIRCFAMWELAFIARDFPDQRKAIYEDIDRKDGPMWCQVYAICVEVLKSIETRIDNYGKTPVKAAETEEKVEPKKRTAPPPKDGQDIFQPTPKKSRFITEVETVVKQAATAPGQGPQFSPVAKKVLASGKDQLLKYQKEVTGTDPQDWFKEIMLKVLTSAAGWPFRQEYRRRLTKAVLGTPYAEPSLYINAASALTMLAEQSMKEDKYGNVQRDVAAIIRLLTSVTRKVVKFREDLAPHWTDVYVSREAPEVDEVLQVLRDCLGRLITEFGPYARDLRLSLADVRLAKEAAAVVVDVQREEMRQVR</sequence>
<dbReference type="Proteomes" id="UP001239445">
    <property type="component" value="Unassembled WGS sequence"/>
</dbReference>
<evidence type="ECO:0000256" key="13">
    <source>
        <dbReference type="SAM" id="MobiDB-lite"/>
    </source>
</evidence>
<comment type="caution">
    <text evidence="15">The sequence shown here is derived from an EMBL/GenBank/DDBJ whole genome shotgun (WGS) entry which is preliminary data.</text>
</comment>
<proteinExistence type="inferred from homology"/>
<evidence type="ECO:0000256" key="8">
    <source>
        <dbReference type="ARBA" id="ARBA00022989"/>
    </source>
</evidence>
<dbReference type="GO" id="GO:0006999">
    <property type="term" value="P:nuclear pore organization"/>
    <property type="evidence" value="ECO:0007669"/>
    <property type="project" value="TreeGrafter"/>
</dbReference>
<evidence type="ECO:0000256" key="12">
    <source>
        <dbReference type="ARBA" id="ARBA00023242"/>
    </source>
</evidence>
<dbReference type="Pfam" id="PF09531">
    <property type="entry name" value="Ndc1_Nup"/>
    <property type="match status" value="1"/>
</dbReference>
<evidence type="ECO:0000256" key="5">
    <source>
        <dbReference type="ARBA" id="ARBA00022692"/>
    </source>
</evidence>
<feature type="compositionally biased region" description="Basic and acidic residues" evidence="13">
    <location>
        <begin position="393"/>
        <end position="403"/>
    </location>
</feature>
<dbReference type="GO" id="GO:0070631">
    <property type="term" value="P:spindle pole body localization"/>
    <property type="evidence" value="ECO:0007669"/>
    <property type="project" value="TreeGrafter"/>
</dbReference>
<keyword evidence="10" id="KW-0906">Nuclear pore complex</keyword>
<evidence type="ECO:0000256" key="4">
    <source>
        <dbReference type="ARBA" id="ARBA00022448"/>
    </source>
</evidence>
<evidence type="ECO:0000256" key="1">
    <source>
        <dbReference type="ARBA" id="ARBA00004232"/>
    </source>
</evidence>
<evidence type="ECO:0000256" key="2">
    <source>
        <dbReference type="ARBA" id="ARBA00004567"/>
    </source>
</evidence>